<accession>A0AA43TW73</accession>
<keyword evidence="6 8" id="KW-0931">ER-Golgi transport</keyword>
<dbReference type="GO" id="GO:0048193">
    <property type="term" value="P:Golgi vesicle transport"/>
    <property type="evidence" value="ECO:0007669"/>
    <property type="project" value="InterPro"/>
</dbReference>
<proteinExistence type="inferred from homology"/>
<dbReference type="InterPro" id="IPR016721">
    <property type="entry name" value="Bet3"/>
</dbReference>
<dbReference type="PANTHER" id="PTHR13048">
    <property type="entry name" value="TRAFFICKING PROTEIN PARTICLE COMPLEX SUBUNIT 3"/>
    <property type="match status" value="1"/>
</dbReference>
<evidence type="ECO:0000256" key="8">
    <source>
        <dbReference type="PIRNR" id="PIRNR018293"/>
    </source>
</evidence>
<evidence type="ECO:0000256" key="7">
    <source>
        <dbReference type="ARBA" id="ARBA00023034"/>
    </source>
</evidence>
<dbReference type="AlphaFoldDB" id="A0AA43TW73"/>
<keyword evidence="7 8" id="KW-0333">Golgi apparatus</keyword>
<evidence type="ECO:0000313" key="9">
    <source>
        <dbReference type="EMBL" id="MDI1490203.1"/>
    </source>
</evidence>
<dbReference type="SUPFAM" id="SSF111126">
    <property type="entry name" value="Ligand-binding domain in the NO signalling and Golgi transport"/>
    <property type="match status" value="1"/>
</dbReference>
<evidence type="ECO:0000256" key="1">
    <source>
        <dbReference type="ARBA" id="ARBA00004222"/>
    </source>
</evidence>
<dbReference type="GO" id="GO:0016236">
    <property type="term" value="P:macroautophagy"/>
    <property type="evidence" value="ECO:0007669"/>
    <property type="project" value="UniProtKB-ARBA"/>
</dbReference>
<dbReference type="GO" id="GO:0030008">
    <property type="term" value="C:TRAPP complex"/>
    <property type="evidence" value="ECO:0007669"/>
    <property type="project" value="InterPro"/>
</dbReference>
<protein>
    <recommendedName>
        <fullName evidence="8">Trafficking protein particle complex subunit BET3</fullName>
    </recommendedName>
</protein>
<dbReference type="GO" id="GO:0005783">
    <property type="term" value="C:endoplasmic reticulum"/>
    <property type="evidence" value="ECO:0007669"/>
    <property type="project" value="UniProtKB-SubCell"/>
</dbReference>
<dbReference type="Proteomes" id="UP001161017">
    <property type="component" value="Unassembled WGS sequence"/>
</dbReference>
<gene>
    <name evidence="9" type="ORF">OHK93_001403</name>
</gene>
<keyword evidence="10" id="KW-1185">Reference proteome</keyword>
<organism evidence="9 10">
    <name type="scientific">Ramalina farinacea</name>
    <dbReference type="NCBI Taxonomy" id="258253"/>
    <lineage>
        <taxon>Eukaryota</taxon>
        <taxon>Fungi</taxon>
        <taxon>Dikarya</taxon>
        <taxon>Ascomycota</taxon>
        <taxon>Pezizomycotina</taxon>
        <taxon>Lecanoromycetes</taxon>
        <taxon>OSLEUM clade</taxon>
        <taxon>Lecanoromycetidae</taxon>
        <taxon>Lecanorales</taxon>
        <taxon>Lecanorineae</taxon>
        <taxon>Ramalinaceae</taxon>
        <taxon>Ramalina</taxon>
    </lineage>
</organism>
<dbReference type="InterPro" id="IPR024096">
    <property type="entry name" value="NO_sig/Golgi_transp_ligand-bd"/>
</dbReference>
<comment type="similarity">
    <text evidence="3 8">Belongs to the TRAPP small subunits family. BET3 subfamily.</text>
</comment>
<evidence type="ECO:0000313" key="10">
    <source>
        <dbReference type="Proteomes" id="UP001161017"/>
    </source>
</evidence>
<evidence type="ECO:0000256" key="6">
    <source>
        <dbReference type="ARBA" id="ARBA00022892"/>
    </source>
</evidence>
<sequence length="159" mass="18169">MVAQLCTDFDSDYNQVNSQLDKMGHSIGMRLIEDFFAKSGTQRCANLRETAETISKVGFKMFLNITPTIANWSADNKQFSLIFEENPLADFVELPDDGRAQDELWYSNILCGILRGALEMVQMQVEAHYVSDVLRGNDTTEMRITLLRYIEDEMPPEDD</sequence>
<keyword evidence="4 8" id="KW-0813">Transport</keyword>
<evidence type="ECO:0000256" key="2">
    <source>
        <dbReference type="ARBA" id="ARBA00004240"/>
    </source>
</evidence>
<evidence type="ECO:0000256" key="3">
    <source>
        <dbReference type="ARBA" id="ARBA00006218"/>
    </source>
</evidence>
<dbReference type="InterPro" id="IPR007194">
    <property type="entry name" value="TRAPP_component"/>
</dbReference>
<dbReference type="Pfam" id="PF04051">
    <property type="entry name" value="TRAPP"/>
    <property type="match status" value="1"/>
</dbReference>
<comment type="subcellular location">
    <subcellularLocation>
        <location evidence="2">Endoplasmic reticulum</location>
    </subcellularLocation>
    <subcellularLocation>
        <location evidence="1 8">Golgi apparatus</location>
        <location evidence="1 8">cis-Golgi network</location>
    </subcellularLocation>
</comment>
<comment type="caution">
    <text evidence="9">The sequence shown here is derived from an EMBL/GenBank/DDBJ whole genome shotgun (WGS) entry which is preliminary data.</text>
</comment>
<dbReference type="GO" id="GO:0005794">
    <property type="term" value="C:Golgi apparatus"/>
    <property type="evidence" value="ECO:0007669"/>
    <property type="project" value="UniProtKB-SubCell"/>
</dbReference>
<evidence type="ECO:0000256" key="4">
    <source>
        <dbReference type="ARBA" id="ARBA00022448"/>
    </source>
</evidence>
<keyword evidence="5" id="KW-0256">Endoplasmic reticulum</keyword>
<dbReference type="PIRSF" id="PIRSF018293">
    <property type="entry name" value="TRAPP_I_complex_Bet3"/>
    <property type="match status" value="1"/>
</dbReference>
<name>A0AA43TW73_9LECA</name>
<dbReference type="EMBL" id="JAPUFD010000011">
    <property type="protein sequence ID" value="MDI1490203.1"/>
    <property type="molecule type" value="Genomic_DNA"/>
</dbReference>
<dbReference type="Gene3D" id="3.30.1380.20">
    <property type="entry name" value="Trafficking protein particle complex subunit 3"/>
    <property type="match status" value="1"/>
</dbReference>
<dbReference type="CDD" id="cd14942">
    <property type="entry name" value="TRAPPC3_bet3"/>
    <property type="match status" value="1"/>
</dbReference>
<reference evidence="9" key="1">
    <citation type="journal article" date="2023" name="Genome Biol. Evol.">
        <title>First Whole Genome Sequence and Flow Cytometry Genome Size Data for the Lichen-Forming Fungus Ramalina farinacea (Ascomycota).</title>
        <authorList>
            <person name="Llewellyn T."/>
            <person name="Mian S."/>
            <person name="Hill R."/>
            <person name="Leitch I.J."/>
            <person name="Gaya E."/>
        </authorList>
    </citation>
    <scope>NUCLEOTIDE SEQUENCE</scope>
    <source>
        <strain evidence="9">LIQ254RAFAR</strain>
    </source>
</reference>
<evidence type="ECO:0000256" key="5">
    <source>
        <dbReference type="ARBA" id="ARBA00022824"/>
    </source>
</evidence>
<dbReference type="FunFam" id="3.30.1380.20:FF:000001">
    <property type="entry name" value="Trafficking protein particle complex subunit BET3"/>
    <property type="match status" value="1"/>
</dbReference>